<dbReference type="SUPFAM" id="SSF53822">
    <property type="entry name" value="Periplasmic binding protein-like I"/>
    <property type="match status" value="1"/>
</dbReference>
<accession>A0A841R5J0</accession>
<dbReference type="PANTHER" id="PTHR35271:SF1">
    <property type="entry name" value="ABC TRANSPORTER, SUBSTRATE-BINDING LIPOPROTEIN"/>
    <property type="match status" value="1"/>
</dbReference>
<evidence type="ECO:0000313" key="1">
    <source>
        <dbReference type="EMBL" id="MBB6478048.1"/>
    </source>
</evidence>
<dbReference type="InterPro" id="IPR028082">
    <property type="entry name" value="Peripla_BP_I"/>
</dbReference>
<dbReference type="GeneID" id="93486369"/>
<organism evidence="1 2">
    <name type="scientific">Negativicoccus succinicivorans</name>
    <dbReference type="NCBI Taxonomy" id="620903"/>
    <lineage>
        <taxon>Bacteria</taxon>
        <taxon>Bacillati</taxon>
        <taxon>Bacillota</taxon>
        <taxon>Negativicutes</taxon>
        <taxon>Veillonellales</taxon>
        <taxon>Veillonellaceae</taxon>
        <taxon>Negativicoccus</taxon>
    </lineage>
</organism>
<dbReference type="Pfam" id="PF04392">
    <property type="entry name" value="ABC_sub_bind"/>
    <property type="match status" value="1"/>
</dbReference>
<evidence type="ECO:0000313" key="2">
    <source>
        <dbReference type="Proteomes" id="UP000591941"/>
    </source>
</evidence>
<keyword evidence="2" id="KW-1185">Reference proteome</keyword>
<dbReference type="InterPro" id="IPR007487">
    <property type="entry name" value="ABC_transpt-TYRBP-like"/>
</dbReference>
<comment type="caution">
    <text evidence="1">The sequence shown here is derived from an EMBL/GenBank/DDBJ whole genome shotgun (WGS) entry which is preliminary data.</text>
</comment>
<dbReference type="Gene3D" id="3.40.50.2300">
    <property type="match status" value="2"/>
</dbReference>
<reference evidence="1 2" key="1">
    <citation type="submission" date="2020-08" db="EMBL/GenBank/DDBJ databases">
        <title>Genomic Encyclopedia of Type Strains, Phase IV (KMG-IV): sequencing the most valuable type-strain genomes for metagenomic binning, comparative biology and taxonomic classification.</title>
        <authorList>
            <person name="Goeker M."/>
        </authorList>
    </citation>
    <scope>NUCLEOTIDE SEQUENCE [LARGE SCALE GENOMIC DNA]</scope>
    <source>
        <strain evidence="1 2">DSM 21255</strain>
    </source>
</reference>
<dbReference type="Proteomes" id="UP000591941">
    <property type="component" value="Unassembled WGS sequence"/>
</dbReference>
<dbReference type="EMBL" id="JACHHI010000005">
    <property type="protein sequence ID" value="MBB6478048.1"/>
    <property type="molecule type" value="Genomic_DNA"/>
</dbReference>
<dbReference type="OrthoDB" id="9776955at2"/>
<proteinExistence type="predicted"/>
<protein>
    <submittedName>
        <fullName evidence="1">Putative ABC transport system substrate-binding protein</fullName>
    </submittedName>
</protein>
<dbReference type="AlphaFoldDB" id="A0A841R5J0"/>
<dbReference type="CDD" id="cd06325">
    <property type="entry name" value="PBP1_ABC_unchar_transporter"/>
    <property type="match status" value="1"/>
</dbReference>
<dbReference type="PANTHER" id="PTHR35271">
    <property type="entry name" value="ABC TRANSPORTER, SUBSTRATE-BINDING LIPOPROTEIN-RELATED"/>
    <property type="match status" value="1"/>
</dbReference>
<sequence>MQWSSKRWAVILGVVGIVAVGTQFFGKTTDVQGTDNPVVGIVQIAQHPSLDEANRGFVAALQEAYPAKAITIMQENAQGEQSNLKAIAQRFVSQNVHLIGAISTPAAQTMANETATIPIVGTAVSDYESAKLVKTNATPGTNVTGTSDRTPEAEQVQLLQRLLPTAKRVGIIYNSGEINSELQAKSFVTAAQAEGLSVTEATVSNVNDLAQVAQALCGRVDVIYVPTDNVIASALPTLINVTNAARIPVIGAAASYVREGALAALSVDYYQIGYRAGKMAVKILKGNAQPQTLAIELPAAQAPLISRSAANTLGITIDGELAKTAQLCD</sequence>
<gene>
    <name evidence="1" type="ORF">HNR45_001109</name>
</gene>
<name>A0A841R5J0_9FIRM</name>
<dbReference type="RefSeq" id="WP_159823210.1">
    <property type="nucleotide sequence ID" value="NZ_CABWNB010000004.1"/>
</dbReference>